<dbReference type="Gene3D" id="3.40.50.300">
    <property type="entry name" value="P-loop containing nucleotide triphosphate hydrolases"/>
    <property type="match status" value="1"/>
</dbReference>
<dbReference type="OrthoDB" id="1691503at2759"/>
<dbReference type="RefSeq" id="XP_031391573.1">
    <property type="nucleotide sequence ID" value="XM_031535713.1"/>
</dbReference>
<sequence>MLGIAVDESMVEAAAAALAVEAYRDGRNLISYVTKKLDYADDLEKNYKRLTEEADKLFARRADVEAQVRKDMMKRITKECDAWISRVRVIEQEVLELENEFKKGTKRTWRKRRILSRSTLSRRMANKCEELHSLWAEGRVETDVVVEKPPEPVRVINSPRTENKPSLHWAIEEIRGHLRDRNVKRIGLWGTLGIGKTTIMHNLNNDEEIANMFDIVISVSVSEDNSIEKLQRAILRRLKLNVEGNNDQSEVAWRISKELENKRYLFLLDEVSETLELHRVGIPEDEMDSKVVLASRYEHVCYDMEVDEFVNVKRLSDFDAWKMFREKVGRNINLPGVEEIARLVVNECAGLPLLIDRVARNFRKKDNINLWRDGLRSLRRWPDIKVQGMEEVLEFLKFCYDDLDDETQKICFLYSALYPEEYDIFVDYLLECWKARGFICDVVDFLEARDRGHSILSDLLDVSLLERSKKMKHVRMNKVIRNMALKISSDSKDSTFLVKAREGLQEPPTEEEWKGVSGISLMDNKLHSLPEAVDCEDLRTLLLQRNHELTLIPESFFQSMPKLQVLDLHGCGCRSLPSSISSLTSLTALYLNSCRDLMELPADMKALRKLEVLDIRGSGINYLPVQIGHLLQLRCLRISLSNSCIGSLIQGQSRFAQISQNIISRLRWLEELTIDVDPHNQWWDGVVKTITKEVATLTRLTSLSFCFPSVDCLKIFVTSSSLWKNFSFTFRFSVGYHECTSYQILEHFEYEISRCLKYADGEGVDHAIKKVLAEADAFELIRHKGISSISEFGIESINKMRGCLIEGCTDIEFIIDGTHATEPSLGCLEKMVIKNAPRLASIFAGPVHSGSLGRLTTLSIYKCPKLLMIFSCGVIQQLSELQHLRVEECHEIREIIMRVENSILEPGSLPKLKTLILIDLPKLRSIWVDNSLEWASLEGITVYMCQSLIRLPFGKSNASNLRYIKGQRMWWRMLEWEEDGTEGRLQSLCIFSQ</sequence>
<evidence type="ECO:0000256" key="1">
    <source>
        <dbReference type="ARBA" id="ARBA00008894"/>
    </source>
</evidence>
<dbReference type="InterPro" id="IPR042197">
    <property type="entry name" value="Apaf_helical"/>
</dbReference>
<feature type="domain" description="Disease resistance protein winged helix" evidence="9">
    <location>
        <begin position="417"/>
        <end position="484"/>
    </location>
</feature>
<dbReference type="GO" id="GO:0005524">
    <property type="term" value="F:ATP binding"/>
    <property type="evidence" value="ECO:0007669"/>
    <property type="project" value="UniProtKB-KW"/>
</dbReference>
<proteinExistence type="inferred from homology"/>
<feature type="domain" description="Disease resistance protein At4g27190-like leucine-rich repeats" evidence="8">
    <location>
        <begin position="830"/>
        <end position="962"/>
    </location>
</feature>
<keyword evidence="3" id="KW-0547">Nucleotide-binding</keyword>
<accession>A0A6P8DJ59</accession>
<feature type="coiled-coil region" evidence="6">
    <location>
        <begin position="33"/>
        <end position="107"/>
    </location>
</feature>
<dbReference type="SUPFAM" id="SSF52058">
    <property type="entry name" value="L domain-like"/>
    <property type="match status" value="1"/>
</dbReference>
<evidence type="ECO:0000313" key="13">
    <source>
        <dbReference type="RefSeq" id="XP_031391573.1"/>
    </source>
</evidence>
<name>A0A6P8DJ59_PUNGR</name>
<dbReference type="InterPro" id="IPR050905">
    <property type="entry name" value="Plant_NBS-LRR"/>
</dbReference>
<dbReference type="AlphaFoldDB" id="A0A6P8DJ59"/>
<reference evidence="10" key="1">
    <citation type="journal article" date="2020" name="Plant Biotechnol. J.">
        <title>The pomegranate (Punica granatum L.) draft genome dissects genetic divergence between soft- and hard-seeded cultivars.</title>
        <authorList>
            <person name="Luo X."/>
            <person name="Li H."/>
            <person name="Wu Z."/>
            <person name="Yao W."/>
            <person name="Zhao P."/>
            <person name="Cao D."/>
            <person name="Yu H."/>
            <person name="Li K."/>
            <person name="Poudel K."/>
            <person name="Zhao D."/>
            <person name="Zhang F."/>
            <person name="Xia X."/>
            <person name="Chen L."/>
            <person name="Wang Q."/>
            <person name="Jing D."/>
            <person name="Cao S."/>
        </authorList>
    </citation>
    <scope>NUCLEOTIDE SEQUENCE [LARGE SCALE GENOMIC DNA]</scope>
</reference>
<keyword evidence="10" id="KW-1185">Reference proteome</keyword>
<dbReference type="PANTHER" id="PTHR33463">
    <property type="entry name" value="NB-ARC DOMAIN-CONTAINING PROTEIN-RELATED"/>
    <property type="match status" value="1"/>
</dbReference>
<dbReference type="InterPro" id="IPR001611">
    <property type="entry name" value="Leu-rich_rpt"/>
</dbReference>
<evidence type="ECO:0000256" key="3">
    <source>
        <dbReference type="ARBA" id="ARBA00022741"/>
    </source>
</evidence>
<dbReference type="PANTHER" id="PTHR33463:SF186">
    <property type="entry name" value="NB-ARC DOMAIN-CONTAINING PROTEIN"/>
    <property type="match status" value="1"/>
</dbReference>
<evidence type="ECO:0000313" key="10">
    <source>
        <dbReference type="Proteomes" id="UP000515151"/>
    </source>
</evidence>
<organism evidence="10 13">
    <name type="scientific">Punica granatum</name>
    <name type="common">Pomegranate</name>
    <dbReference type="NCBI Taxonomy" id="22663"/>
    <lineage>
        <taxon>Eukaryota</taxon>
        <taxon>Viridiplantae</taxon>
        <taxon>Streptophyta</taxon>
        <taxon>Embryophyta</taxon>
        <taxon>Tracheophyta</taxon>
        <taxon>Spermatophyta</taxon>
        <taxon>Magnoliopsida</taxon>
        <taxon>eudicotyledons</taxon>
        <taxon>Gunneridae</taxon>
        <taxon>Pentapetalae</taxon>
        <taxon>rosids</taxon>
        <taxon>malvids</taxon>
        <taxon>Myrtales</taxon>
        <taxon>Lythraceae</taxon>
        <taxon>Punica</taxon>
    </lineage>
</organism>
<dbReference type="Gene3D" id="1.10.8.430">
    <property type="entry name" value="Helical domain of apoptotic protease-activating factors"/>
    <property type="match status" value="1"/>
</dbReference>
<dbReference type="Proteomes" id="UP000515151">
    <property type="component" value="Chromosome 4"/>
</dbReference>
<keyword evidence="2" id="KW-0677">Repeat</keyword>
<dbReference type="RefSeq" id="XP_031391572.1">
    <property type="nucleotide sequence ID" value="XM_031535712.1"/>
</dbReference>
<evidence type="ECO:0000259" key="8">
    <source>
        <dbReference type="Pfam" id="PF23247"/>
    </source>
</evidence>
<gene>
    <name evidence="11 12 13" type="primary">LOC116203780</name>
</gene>
<evidence type="ECO:0000313" key="12">
    <source>
        <dbReference type="RefSeq" id="XP_031391572.1"/>
    </source>
</evidence>
<dbReference type="InterPro" id="IPR058922">
    <property type="entry name" value="WHD_DRP"/>
</dbReference>
<evidence type="ECO:0000256" key="2">
    <source>
        <dbReference type="ARBA" id="ARBA00022737"/>
    </source>
</evidence>
<dbReference type="Pfam" id="PF00931">
    <property type="entry name" value="NB-ARC"/>
    <property type="match status" value="1"/>
</dbReference>
<protein>
    <submittedName>
        <fullName evidence="11 12">Probable disease resistance protein At1g61300 isoform X1</fullName>
    </submittedName>
</protein>
<dbReference type="InterPro" id="IPR057135">
    <property type="entry name" value="At4g27190-like_LRR"/>
</dbReference>
<dbReference type="Pfam" id="PF23559">
    <property type="entry name" value="WHD_DRP"/>
    <property type="match status" value="1"/>
</dbReference>
<dbReference type="Pfam" id="PF13855">
    <property type="entry name" value="LRR_8"/>
    <property type="match status" value="1"/>
</dbReference>
<evidence type="ECO:0000256" key="5">
    <source>
        <dbReference type="ARBA" id="ARBA00022840"/>
    </source>
</evidence>
<dbReference type="GO" id="GO:0006952">
    <property type="term" value="P:defense response"/>
    <property type="evidence" value="ECO:0007669"/>
    <property type="project" value="UniProtKB-KW"/>
</dbReference>
<evidence type="ECO:0000259" key="7">
    <source>
        <dbReference type="Pfam" id="PF00931"/>
    </source>
</evidence>
<evidence type="ECO:0000256" key="4">
    <source>
        <dbReference type="ARBA" id="ARBA00022821"/>
    </source>
</evidence>
<evidence type="ECO:0000256" key="6">
    <source>
        <dbReference type="SAM" id="Coils"/>
    </source>
</evidence>
<evidence type="ECO:0000313" key="11">
    <source>
        <dbReference type="RefSeq" id="XP_031391571.1"/>
    </source>
</evidence>
<keyword evidence="6" id="KW-0175">Coiled coil</keyword>
<dbReference type="InterPro" id="IPR027417">
    <property type="entry name" value="P-loop_NTPase"/>
</dbReference>
<dbReference type="SUPFAM" id="SSF52540">
    <property type="entry name" value="P-loop containing nucleoside triphosphate hydrolases"/>
    <property type="match status" value="1"/>
</dbReference>
<comment type="similarity">
    <text evidence="1">Belongs to the disease resistance NB-LRR family.</text>
</comment>
<keyword evidence="5" id="KW-0067">ATP-binding</keyword>
<feature type="domain" description="NB-ARC" evidence="7">
    <location>
        <begin position="171"/>
        <end position="331"/>
    </location>
</feature>
<dbReference type="PRINTS" id="PR00364">
    <property type="entry name" value="DISEASERSIST"/>
</dbReference>
<dbReference type="GO" id="GO:0043531">
    <property type="term" value="F:ADP binding"/>
    <property type="evidence" value="ECO:0007669"/>
    <property type="project" value="InterPro"/>
</dbReference>
<dbReference type="GeneID" id="116203780"/>
<keyword evidence="4" id="KW-0611">Plant defense</keyword>
<dbReference type="RefSeq" id="XP_031391571.1">
    <property type="nucleotide sequence ID" value="XM_031535711.1"/>
</dbReference>
<dbReference type="InterPro" id="IPR032675">
    <property type="entry name" value="LRR_dom_sf"/>
</dbReference>
<evidence type="ECO:0000259" key="9">
    <source>
        <dbReference type="Pfam" id="PF23559"/>
    </source>
</evidence>
<dbReference type="Gene3D" id="3.80.10.10">
    <property type="entry name" value="Ribonuclease Inhibitor"/>
    <property type="match status" value="1"/>
</dbReference>
<reference evidence="11 12" key="2">
    <citation type="submission" date="2025-04" db="UniProtKB">
        <authorList>
            <consortium name="RefSeq"/>
        </authorList>
    </citation>
    <scope>IDENTIFICATION</scope>
    <source>
        <tissue evidence="11 12">Leaf</tissue>
    </source>
</reference>
<dbReference type="InterPro" id="IPR002182">
    <property type="entry name" value="NB-ARC"/>
</dbReference>
<dbReference type="Pfam" id="PF23247">
    <property type="entry name" value="LRR_RPS2"/>
    <property type="match status" value="1"/>
</dbReference>